<proteinExistence type="predicted"/>
<name>A0A6N2XUQ5_9FIRM</name>
<sequence>MDLLEKKIEKLEQTTDGVAACNTILYLVKRINEQNRDQVIAALMRYGDNGLVEFHRGFAVGKVVELMDKPDSAYSDFFMSCIQSGDSSKAYWGIEGYVKAVGKAACKALIPFVFLHDFPLECKANIIMQLSKVTNNTFEQGKPMDPGFWKESDIDYGAIRQWAEQGFPCGKGFAEPVRHICLDSPETASEKVYSKIDKKLKQKREKKQNLANPTNWLVQAEPSDMEQIDQRWHLPADYRDFLLKASPVIADLKMKGYGSITLYGAHNLIKCQDGYRYNPIEKRNIDSWNKDYLVIADRSADPFCIDLSMEESPVYFGLHGMGQWEFSEAFGNFMDFLKHIMVVGK</sequence>
<reference evidence="2" key="1">
    <citation type="submission" date="2019-11" db="EMBL/GenBank/DDBJ databases">
        <authorList>
            <person name="Feng L."/>
        </authorList>
    </citation>
    <scope>NUCLEOTIDE SEQUENCE</scope>
    <source>
        <strain evidence="2">CbolteaeLFYP116</strain>
    </source>
</reference>
<dbReference type="RefSeq" id="WP_002573815.1">
    <property type="nucleotide sequence ID" value="NZ_BAABZS010000001.1"/>
</dbReference>
<evidence type="ECO:0000313" key="2">
    <source>
        <dbReference type="EMBL" id="VYT57396.1"/>
    </source>
</evidence>
<dbReference type="EMBL" id="CACRTF010000032">
    <property type="protein sequence ID" value="VYT57396.1"/>
    <property type="molecule type" value="Genomic_DNA"/>
</dbReference>
<dbReference type="Gene3D" id="3.40.1580.10">
    <property type="entry name" value="SMI1/KNR4-like"/>
    <property type="match status" value="1"/>
</dbReference>
<dbReference type="AlphaFoldDB" id="A0A6N2XUQ5"/>
<protein>
    <recommendedName>
        <fullName evidence="1">Knr4/Smi1-like domain-containing protein</fullName>
    </recommendedName>
</protein>
<accession>A0A6N2XUQ5</accession>
<organism evidence="2">
    <name type="scientific">Enterocloster bolteae</name>
    <dbReference type="NCBI Taxonomy" id="208479"/>
    <lineage>
        <taxon>Bacteria</taxon>
        <taxon>Bacillati</taxon>
        <taxon>Bacillota</taxon>
        <taxon>Clostridia</taxon>
        <taxon>Lachnospirales</taxon>
        <taxon>Lachnospiraceae</taxon>
        <taxon>Enterocloster</taxon>
    </lineage>
</organism>
<dbReference type="Pfam" id="PF09346">
    <property type="entry name" value="SMI1_KNR4"/>
    <property type="match status" value="1"/>
</dbReference>
<feature type="domain" description="Knr4/Smi1-like" evidence="1">
    <location>
        <begin position="232"/>
        <end position="338"/>
    </location>
</feature>
<dbReference type="GeneID" id="23111249"/>
<dbReference type="InterPro" id="IPR018958">
    <property type="entry name" value="Knr4/Smi1-like_dom"/>
</dbReference>
<gene>
    <name evidence="2" type="ORF">CBLFYP116_00458</name>
</gene>
<dbReference type="SUPFAM" id="SSF160631">
    <property type="entry name" value="SMI1/KNR4-like"/>
    <property type="match status" value="1"/>
</dbReference>
<evidence type="ECO:0000259" key="1">
    <source>
        <dbReference type="Pfam" id="PF09346"/>
    </source>
</evidence>
<dbReference type="InterPro" id="IPR037883">
    <property type="entry name" value="Knr4/Smi1-like_sf"/>
</dbReference>